<dbReference type="AlphaFoldDB" id="A0A2W7RPV4"/>
<comment type="caution">
    <text evidence="2">The sequence shown here is derived from an EMBL/GenBank/DDBJ whole genome shotgun (WGS) entry which is preliminary data.</text>
</comment>
<proteinExistence type="predicted"/>
<organism evidence="2 3">
    <name type="scientific">Hydrotalea sandarakina</name>
    <dbReference type="NCBI Taxonomy" id="1004304"/>
    <lineage>
        <taxon>Bacteria</taxon>
        <taxon>Pseudomonadati</taxon>
        <taxon>Bacteroidota</taxon>
        <taxon>Chitinophagia</taxon>
        <taxon>Chitinophagales</taxon>
        <taxon>Chitinophagaceae</taxon>
        <taxon>Hydrotalea</taxon>
    </lineage>
</organism>
<gene>
    <name evidence="2" type="ORF">LX80_01856</name>
</gene>
<sequence length="521" mass="57520">MNNKFNFYEKNSPPPPTPAKNYIYLWLKPKKFLINFSFLLFAFIFMVTSGCKKDFHSSSLISVNAKDSIHTYPLGNWENLDFMPTPSGIQILSPWASGAVRGFSSDILYDIKQSDGWVLVYNTFNTNILQHNPWFALYNQYRGLLRIYMFVDDVNSLPSTYLTSGLNLGPNANNSSMLNFIGQDLIDVSQNNTTVTKIEPTQIAINTWYASQFEIAYDPNITNTSTDQINLNWFFQWTNISTFQFSGDQYGTINGIISTPSQPSNLFSNLLKGTFEATGIQAIDKYKNIPTSIGLSAKAVSAVETGLTSGLSGVVNNVFNAIFGGSSSNTQEVNLSINTQIQLRGTSSENGGIIPYPGLGFFIPGTTLGNMAIDGYMPAYRLPMGIFNIAAKPTVHLVKNTYSTGTPQTIDNTFTNFNFKIDDNSFNKIFNPLVSSYVTNYNESIVLINPIPIIPYIDSTQLETIGNITALQTNYLSVPSFVGARYSPTAAIRISFNVKFPGCSGNGPLIVKTFLANVVNN</sequence>
<keyword evidence="3" id="KW-1185">Reference proteome</keyword>
<reference evidence="2 3" key="1">
    <citation type="submission" date="2018-06" db="EMBL/GenBank/DDBJ databases">
        <title>Genomic Encyclopedia of Archaeal and Bacterial Type Strains, Phase II (KMG-II): from individual species to whole genera.</title>
        <authorList>
            <person name="Goeker M."/>
        </authorList>
    </citation>
    <scope>NUCLEOTIDE SEQUENCE [LARGE SCALE GENOMIC DNA]</scope>
    <source>
        <strain evidence="2 3">DSM 23241</strain>
    </source>
</reference>
<evidence type="ECO:0000256" key="1">
    <source>
        <dbReference type="SAM" id="Phobius"/>
    </source>
</evidence>
<dbReference type="Proteomes" id="UP000249720">
    <property type="component" value="Unassembled WGS sequence"/>
</dbReference>
<keyword evidence="1" id="KW-0472">Membrane</keyword>
<evidence type="ECO:0000313" key="2">
    <source>
        <dbReference type="EMBL" id="PZX62374.1"/>
    </source>
</evidence>
<protein>
    <submittedName>
        <fullName evidence="2">Uncharacterized protein</fullName>
    </submittedName>
</protein>
<feature type="transmembrane region" description="Helical" evidence="1">
    <location>
        <begin position="32"/>
        <end position="50"/>
    </location>
</feature>
<dbReference type="EMBL" id="QKZV01000005">
    <property type="protein sequence ID" value="PZX62374.1"/>
    <property type="molecule type" value="Genomic_DNA"/>
</dbReference>
<name>A0A2W7RPV4_9BACT</name>
<keyword evidence="1" id="KW-1133">Transmembrane helix</keyword>
<accession>A0A2W7RPV4</accession>
<keyword evidence="1" id="KW-0812">Transmembrane</keyword>
<evidence type="ECO:0000313" key="3">
    <source>
        <dbReference type="Proteomes" id="UP000249720"/>
    </source>
</evidence>